<proteinExistence type="inferred from homology"/>
<dbReference type="AlphaFoldDB" id="A0AAQ3MH98"/>
<organism evidence="6 7">
    <name type="scientific">Vigna mungo</name>
    <name type="common">Black gram</name>
    <name type="synonym">Phaseolus mungo</name>
    <dbReference type="NCBI Taxonomy" id="3915"/>
    <lineage>
        <taxon>Eukaryota</taxon>
        <taxon>Viridiplantae</taxon>
        <taxon>Streptophyta</taxon>
        <taxon>Embryophyta</taxon>
        <taxon>Tracheophyta</taxon>
        <taxon>Spermatophyta</taxon>
        <taxon>Magnoliopsida</taxon>
        <taxon>eudicotyledons</taxon>
        <taxon>Gunneridae</taxon>
        <taxon>Pentapetalae</taxon>
        <taxon>rosids</taxon>
        <taxon>fabids</taxon>
        <taxon>Fabales</taxon>
        <taxon>Fabaceae</taxon>
        <taxon>Papilionoideae</taxon>
        <taxon>50 kb inversion clade</taxon>
        <taxon>NPAAA clade</taxon>
        <taxon>indigoferoid/millettioid clade</taxon>
        <taxon>Phaseoleae</taxon>
        <taxon>Vigna</taxon>
    </lineage>
</organism>
<accession>A0AAQ3MH98</accession>
<keyword evidence="5" id="KW-0125">Carotenoid biosynthesis</keyword>
<reference evidence="6 7" key="1">
    <citation type="journal article" date="2023" name="Life. Sci Alliance">
        <title>Evolutionary insights into 3D genome organization and epigenetic landscape of Vigna mungo.</title>
        <authorList>
            <person name="Junaid A."/>
            <person name="Singh B."/>
            <person name="Bhatia S."/>
        </authorList>
    </citation>
    <scope>NUCLEOTIDE SEQUENCE [LARGE SCALE GENOMIC DNA]</scope>
    <source>
        <strain evidence="6">Urdbean</strain>
    </source>
</reference>
<evidence type="ECO:0000256" key="3">
    <source>
        <dbReference type="ARBA" id="ARBA00012396"/>
    </source>
</evidence>
<dbReference type="EC" id="2.5.1.32" evidence="3"/>
<evidence type="ECO:0000256" key="4">
    <source>
        <dbReference type="ARBA" id="ARBA00022679"/>
    </source>
</evidence>
<dbReference type="Proteomes" id="UP001374535">
    <property type="component" value="Chromosome 11"/>
</dbReference>
<dbReference type="SUPFAM" id="SSF48576">
    <property type="entry name" value="Terpenoid synthases"/>
    <property type="match status" value="1"/>
</dbReference>
<comment type="similarity">
    <text evidence="2">Belongs to the phytoene/squalene synthase family.</text>
</comment>
<comment type="catalytic activity">
    <reaction evidence="1">
        <text>2 (2E,6E,10E)-geranylgeranyl diphosphate = 15-cis-phytoene + 2 diphosphate</text>
        <dbReference type="Rhea" id="RHEA:34475"/>
        <dbReference type="ChEBI" id="CHEBI:27787"/>
        <dbReference type="ChEBI" id="CHEBI:33019"/>
        <dbReference type="ChEBI" id="CHEBI:58756"/>
        <dbReference type="EC" id="2.5.1.32"/>
    </reaction>
</comment>
<protein>
    <recommendedName>
        <fullName evidence="3">15-cis-phytoene synthase</fullName>
        <ecNumber evidence="3">2.5.1.32</ecNumber>
    </recommendedName>
</protein>
<evidence type="ECO:0000256" key="1">
    <source>
        <dbReference type="ARBA" id="ARBA00001805"/>
    </source>
</evidence>
<evidence type="ECO:0000256" key="2">
    <source>
        <dbReference type="ARBA" id="ARBA00006251"/>
    </source>
</evidence>
<name>A0AAQ3MH98_VIGMU</name>
<dbReference type="GO" id="GO:0051996">
    <property type="term" value="F:squalene synthase [NAD(P)H] activity"/>
    <property type="evidence" value="ECO:0007669"/>
    <property type="project" value="InterPro"/>
</dbReference>
<dbReference type="Pfam" id="PF00494">
    <property type="entry name" value="SQS_PSY"/>
    <property type="match status" value="1"/>
</dbReference>
<dbReference type="EMBL" id="CP144690">
    <property type="protein sequence ID" value="WVY91022.1"/>
    <property type="molecule type" value="Genomic_DNA"/>
</dbReference>
<dbReference type="PANTHER" id="PTHR31480">
    <property type="entry name" value="BIFUNCTIONAL LYCOPENE CYCLASE/PHYTOENE SYNTHASE"/>
    <property type="match status" value="1"/>
</dbReference>
<dbReference type="Gene3D" id="1.10.600.10">
    <property type="entry name" value="Farnesyl Diphosphate Synthase"/>
    <property type="match status" value="1"/>
</dbReference>
<sequence>MSVTLLWVASFPGLEVSRSTGLFDSIQHVKFLDSSKVMSHDYGSIRAKDRERRWRFYSLSTDMKYACVGRSGIERASNFPMVANVLANPAAGEVAVSSEQKVYDVVLKQASLVKRKFGSKGEIDARPDIALPGNLSLLSEAYDRCGEICAEYAKTNSPNDSRKAKSYLGNIWRTDELVDGPNASQITPSALERWESRLEELFQGRPFDMLDAALSDTVARFPVDIQNITACLYYKHLVNRQVGIMSVPIMGISPYSQATTESVYNAALALGIANQLTNILRDVGEDASRGRVYLPQDELAQAGLSDDDIFAGKVTDKWRNFMKSQIKRARMFFDEAEKGVTELNEASRWPVWASLLLYRQILDEIEANDYNNFTRRAYVGKAKKFLSLPVAFARSMVPPSKTLSPVMKT</sequence>
<dbReference type="InterPro" id="IPR019845">
    <property type="entry name" value="Squalene/phytoene_synthase_CS"/>
</dbReference>
<dbReference type="GO" id="GO:0016117">
    <property type="term" value="P:carotenoid biosynthetic process"/>
    <property type="evidence" value="ECO:0007669"/>
    <property type="project" value="UniProtKB-KW"/>
</dbReference>
<gene>
    <name evidence="6" type="ORF">V8G54_036536</name>
</gene>
<dbReference type="InterPro" id="IPR002060">
    <property type="entry name" value="Squ/phyt_synthse"/>
</dbReference>
<dbReference type="InterPro" id="IPR033904">
    <property type="entry name" value="Trans_IPPS_HH"/>
</dbReference>
<evidence type="ECO:0000256" key="5">
    <source>
        <dbReference type="ARBA" id="ARBA00022746"/>
    </source>
</evidence>
<dbReference type="CDD" id="cd00683">
    <property type="entry name" value="Trans_IPPS_HH"/>
    <property type="match status" value="1"/>
</dbReference>
<dbReference type="GO" id="GO:0046905">
    <property type="term" value="F:15-cis-phytoene synthase activity"/>
    <property type="evidence" value="ECO:0007669"/>
    <property type="project" value="UniProtKB-EC"/>
</dbReference>
<keyword evidence="7" id="KW-1185">Reference proteome</keyword>
<keyword evidence="4" id="KW-0808">Transferase</keyword>
<evidence type="ECO:0000313" key="7">
    <source>
        <dbReference type="Proteomes" id="UP001374535"/>
    </source>
</evidence>
<dbReference type="PROSITE" id="PS01045">
    <property type="entry name" value="SQUALEN_PHYTOEN_SYN_2"/>
    <property type="match status" value="1"/>
</dbReference>
<evidence type="ECO:0000313" key="6">
    <source>
        <dbReference type="EMBL" id="WVY91022.1"/>
    </source>
</evidence>
<dbReference type="InterPro" id="IPR008949">
    <property type="entry name" value="Isoprenoid_synthase_dom_sf"/>
</dbReference>